<evidence type="ECO:0000256" key="10">
    <source>
        <dbReference type="ARBA" id="ARBA00023136"/>
    </source>
</evidence>
<evidence type="ECO:0000313" key="13">
    <source>
        <dbReference type="EMBL" id="SEA54284.1"/>
    </source>
</evidence>
<dbReference type="InterPro" id="IPR036034">
    <property type="entry name" value="PDZ_sf"/>
</dbReference>
<accession>A0A1H4C1S2</accession>
<dbReference type="SUPFAM" id="SSF50156">
    <property type="entry name" value="PDZ domain-like"/>
    <property type="match status" value="2"/>
</dbReference>
<dbReference type="GO" id="GO:0046872">
    <property type="term" value="F:metal ion binding"/>
    <property type="evidence" value="ECO:0007669"/>
    <property type="project" value="UniProtKB-KW"/>
</dbReference>
<feature type="transmembrane region" description="Helical" evidence="11">
    <location>
        <begin position="111"/>
        <end position="134"/>
    </location>
</feature>
<keyword evidence="8 11" id="KW-1133">Transmembrane helix</keyword>
<feature type="transmembrane region" description="Helical" evidence="11">
    <location>
        <begin position="6"/>
        <end position="28"/>
    </location>
</feature>
<dbReference type="RefSeq" id="WP_091400668.1">
    <property type="nucleotide sequence ID" value="NZ_FNQY01000026.1"/>
</dbReference>
<evidence type="ECO:0000256" key="2">
    <source>
        <dbReference type="ARBA" id="ARBA00004141"/>
    </source>
</evidence>
<feature type="transmembrane region" description="Helical" evidence="11">
    <location>
        <begin position="373"/>
        <end position="393"/>
    </location>
</feature>
<proteinExistence type="inferred from homology"/>
<dbReference type="AlphaFoldDB" id="A0A1H4C1S2"/>
<comment type="subcellular location">
    <subcellularLocation>
        <location evidence="2">Membrane</location>
        <topology evidence="2">Multi-pass membrane protein</topology>
    </subcellularLocation>
</comment>
<dbReference type="InterPro" id="IPR001478">
    <property type="entry name" value="PDZ"/>
</dbReference>
<dbReference type="InterPro" id="IPR004387">
    <property type="entry name" value="Pept_M50_Zn"/>
</dbReference>
<comment type="similarity">
    <text evidence="3 11">Belongs to the peptidase M50B family.</text>
</comment>
<keyword evidence="11" id="KW-0479">Metal-binding</keyword>
<dbReference type="OrthoDB" id="9782003at2"/>
<dbReference type="GO" id="GO:0016020">
    <property type="term" value="C:membrane"/>
    <property type="evidence" value="ECO:0007669"/>
    <property type="project" value="UniProtKB-SubCell"/>
</dbReference>
<dbReference type="Pfam" id="PF17820">
    <property type="entry name" value="PDZ_6"/>
    <property type="match status" value="1"/>
</dbReference>
<evidence type="ECO:0000256" key="3">
    <source>
        <dbReference type="ARBA" id="ARBA00007931"/>
    </source>
</evidence>
<dbReference type="PROSITE" id="PS50106">
    <property type="entry name" value="PDZ"/>
    <property type="match status" value="1"/>
</dbReference>
<dbReference type="STRING" id="551991.SAMN05192529_12647"/>
<keyword evidence="7 11" id="KW-0862">Zinc</keyword>
<dbReference type="PANTHER" id="PTHR42837:SF2">
    <property type="entry name" value="MEMBRANE METALLOPROTEASE ARASP2, CHLOROPLASTIC-RELATED"/>
    <property type="match status" value="1"/>
</dbReference>
<sequence>MTLLAIDWATVGIKAAQLILSLSILVVLHEFGHYITAKWFKCRVEKFYLFFDPWFSLLKKKIGDTEYGIGWVPLGGYVKISGMIDESMDKAQMAEPPKPYEFRSKPAWQRLIIMLAGIIVNILLGFFIYSMMLWKWGDAYRPTDSLQYGIVADSLAQTVGLQSGDKILSLDGKKVAHFEDIPLNILLDDVKSIQVSRAGQTLSVALPSNLTSVIINKHIHFLGASDFRIKVPAIDSVQTGSAAAKAGLKKGDKIIAFNGAPVEFWDQVTQPTQASKGKTVNLSVLRGTDTSMVAVNVPADGIMGIAVQSEPPYIVHYTFWEALPAGVAKGCRMLGSYVKQLKILFGGKVNLSEGMSGPVGIANLFPATWDWQAFWSLTAFLSMILAIMNLLPIPALDGGHALFCIYEMITGRKPGDKFMEYAQTIGMVIILALMVFAFGNDIFRLFKK</sequence>
<dbReference type="EC" id="3.4.24.-" evidence="11"/>
<feature type="transmembrane region" description="Helical" evidence="11">
    <location>
        <begin position="421"/>
        <end position="443"/>
    </location>
</feature>
<reference evidence="13 14" key="1">
    <citation type="submission" date="2016-10" db="EMBL/GenBank/DDBJ databases">
        <authorList>
            <person name="de Groot N.N."/>
        </authorList>
    </citation>
    <scope>NUCLEOTIDE SEQUENCE [LARGE SCALE GENOMIC DNA]</scope>
    <source>
        <strain evidence="13 14">Vu-144</strain>
    </source>
</reference>
<dbReference type="Pfam" id="PF02163">
    <property type="entry name" value="Peptidase_M50"/>
    <property type="match status" value="1"/>
</dbReference>
<dbReference type="EMBL" id="FNQY01000026">
    <property type="protein sequence ID" value="SEA54284.1"/>
    <property type="molecule type" value="Genomic_DNA"/>
</dbReference>
<dbReference type="GO" id="GO:0004222">
    <property type="term" value="F:metalloendopeptidase activity"/>
    <property type="evidence" value="ECO:0007669"/>
    <property type="project" value="InterPro"/>
</dbReference>
<evidence type="ECO:0000256" key="7">
    <source>
        <dbReference type="ARBA" id="ARBA00022833"/>
    </source>
</evidence>
<dbReference type="Gene3D" id="2.30.42.10">
    <property type="match status" value="2"/>
</dbReference>
<dbReference type="InterPro" id="IPR041489">
    <property type="entry name" value="PDZ_6"/>
</dbReference>
<evidence type="ECO:0000313" key="14">
    <source>
        <dbReference type="Proteomes" id="UP000199041"/>
    </source>
</evidence>
<comment type="cofactor">
    <cofactor evidence="1 11">
        <name>Zn(2+)</name>
        <dbReference type="ChEBI" id="CHEBI:29105"/>
    </cofactor>
</comment>
<name>A0A1H4C1S2_9BACT</name>
<keyword evidence="9 11" id="KW-0482">Metalloprotease</keyword>
<dbReference type="PANTHER" id="PTHR42837">
    <property type="entry name" value="REGULATOR OF SIGMA-E PROTEASE RSEP"/>
    <property type="match status" value="1"/>
</dbReference>
<organism evidence="13 14">
    <name type="scientific">Arachidicoccus rhizosphaerae</name>
    <dbReference type="NCBI Taxonomy" id="551991"/>
    <lineage>
        <taxon>Bacteria</taxon>
        <taxon>Pseudomonadati</taxon>
        <taxon>Bacteroidota</taxon>
        <taxon>Chitinophagia</taxon>
        <taxon>Chitinophagales</taxon>
        <taxon>Chitinophagaceae</taxon>
        <taxon>Arachidicoccus</taxon>
    </lineage>
</organism>
<dbReference type="CDD" id="cd06163">
    <property type="entry name" value="S2P-M50_PDZ_RseP-like"/>
    <property type="match status" value="2"/>
</dbReference>
<dbReference type="GO" id="GO:0006508">
    <property type="term" value="P:proteolysis"/>
    <property type="evidence" value="ECO:0007669"/>
    <property type="project" value="UniProtKB-KW"/>
</dbReference>
<dbReference type="SMART" id="SM00228">
    <property type="entry name" value="PDZ"/>
    <property type="match status" value="2"/>
</dbReference>
<keyword evidence="10 11" id="KW-0472">Membrane</keyword>
<evidence type="ECO:0000256" key="1">
    <source>
        <dbReference type="ARBA" id="ARBA00001947"/>
    </source>
</evidence>
<evidence type="ECO:0000256" key="4">
    <source>
        <dbReference type="ARBA" id="ARBA00022670"/>
    </source>
</evidence>
<evidence type="ECO:0000259" key="12">
    <source>
        <dbReference type="PROSITE" id="PS50106"/>
    </source>
</evidence>
<evidence type="ECO:0000256" key="11">
    <source>
        <dbReference type="RuleBase" id="RU362031"/>
    </source>
</evidence>
<evidence type="ECO:0000256" key="9">
    <source>
        <dbReference type="ARBA" id="ARBA00023049"/>
    </source>
</evidence>
<keyword evidence="14" id="KW-1185">Reference proteome</keyword>
<evidence type="ECO:0000256" key="5">
    <source>
        <dbReference type="ARBA" id="ARBA00022692"/>
    </source>
</evidence>
<keyword evidence="4 13" id="KW-0645">Protease</keyword>
<keyword evidence="6 11" id="KW-0378">Hydrolase</keyword>
<feature type="domain" description="PDZ" evidence="12">
    <location>
        <begin position="234"/>
        <end position="263"/>
    </location>
</feature>
<dbReference type="InterPro" id="IPR008915">
    <property type="entry name" value="Peptidase_M50"/>
</dbReference>
<evidence type="ECO:0000256" key="6">
    <source>
        <dbReference type="ARBA" id="ARBA00022801"/>
    </source>
</evidence>
<protein>
    <recommendedName>
        <fullName evidence="11">Zinc metalloprotease</fullName>
        <ecNumber evidence="11">3.4.24.-</ecNumber>
    </recommendedName>
</protein>
<evidence type="ECO:0000256" key="8">
    <source>
        <dbReference type="ARBA" id="ARBA00022989"/>
    </source>
</evidence>
<dbReference type="Proteomes" id="UP000199041">
    <property type="component" value="Unassembled WGS sequence"/>
</dbReference>
<gene>
    <name evidence="13" type="ORF">SAMN05192529_12647</name>
</gene>
<keyword evidence="5 11" id="KW-0812">Transmembrane</keyword>
<dbReference type="NCBIfam" id="TIGR00054">
    <property type="entry name" value="RIP metalloprotease RseP"/>
    <property type="match status" value="1"/>
</dbReference>